<dbReference type="RefSeq" id="WP_314517355.1">
    <property type="nucleotide sequence ID" value="NZ_JASJOU010000016.1"/>
</dbReference>
<dbReference type="GO" id="GO:0043565">
    <property type="term" value="F:sequence-specific DNA binding"/>
    <property type="evidence" value="ECO:0007669"/>
    <property type="project" value="InterPro"/>
</dbReference>
<evidence type="ECO:0000259" key="4">
    <source>
        <dbReference type="PROSITE" id="PS01124"/>
    </source>
</evidence>
<organism evidence="5 6">
    <name type="scientific">Xanthocytophaga agilis</name>
    <dbReference type="NCBI Taxonomy" id="3048010"/>
    <lineage>
        <taxon>Bacteria</taxon>
        <taxon>Pseudomonadati</taxon>
        <taxon>Bacteroidota</taxon>
        <taxon>Cytophagia</taxon>
        <taxon>Cytophagales</taxon>
        <taxon>Rhodocytophagaceae</taxon>
        <taxon>Xanthocytophaga</taxon>
    </lineage>
</organism>
<dbReference type="InterPro" id="IPR037923">
    <property type="entry name" value="HTH-like"/>
</dbReference>
<dbReference type="InterPro" id="IPR009057">
    <property type="entry name" value="Homeodomain-like_sf"/>
</dbReference>
<dbReference type="InterPro" id="IPR018060">
    <property type="entry name" value="HTH_AraC"/>
</dbReference>
<evidence type="ECO:0000313" key="6">
    <source>
        <dbReference type="Proteomes" id="UP001232063"/>
    </source>
</evidence>
<dbReference type="SMART" id="SM00342">
    <property type="entry name" value="HTH_ARAC"/>
    <property type="match status" value="1"/>
</dbReference>
<dbReference type="PANTHER" id="PTHR43280:SF32">
    <property type="entry name" value="TRANSCRIPTIONAL REGULATORY PROTEIN"/>
    <property type="match status" value="1"/>
</dbReference>
<dbReference type="AlphaFoldDB" id="A0AAE3UIG9"/>
<evidence type="ECO:0000313" key="5">
    <source>
        <dbReference type="EMBL" id="MDJ1505366.1"/>
    </source>
</evidence>
<dbReference type="Gene3D" id="1.10.10.60">
    <property type="entry name" value="Homeodomain-like"/>
    <property type="match status" value="1"/>
</dbReference>
<keyword evidence="3" id="KW-0804">Transcription</keyword>
<dbReference type="Proteomes" id="UP001232063">
    <property type="component" value="Unassembled WGS sequence"/>
</dbReference>
<comment type="caution">
    <text evidence="5">The sequence shown here is derived from an EMBL/GenBank/DDBJ whole genome shotgun (WGS) entry which is preliminary data.</text>
</comment>
<name>A0AAE3UIG9_9BACT</name>
<evidence type="ECO:0000256" key="2">
    <source>
        <dbReference type="ARBA" id="ARBA00023125"/>
    </source>
</evidence>
<dbReference type="PANTHER" id="PTHR43280">
    <property type="entry name" value="ARAC-FAMILY TRANSCRIPTIONAL REGULATOR"/>
    <property type="match status" value="1"/>
</dbReference>
<keyword evidence="1" id="KW-0805">Transcription regulation</keyword>
<dbReference type="GO" id="GO:0003700">
    <property type="term" value="F:DNA-binding transcription factor activity"/>
    <property type="evidence" value="ECO:0007669"/>
    <property type="project" value="InterPro"/>
</dbReference>
<evidence type="ECO:0000256" key="1">
    <source>
        <dbReference type="ARBA" id="ARBA00023015"/>
    </source>
</evidence>
<feature type="domain" description="HTH araC/xylS-type" evidence="4">
    <location>
        <begin position="187"/>
        <end position="285"/>
    </location>
</feature>
<gene>
    <name evidence="5" type="ORF">QNI22_32220</name>
</gene>
<dbReference type="EMBL" id="JASJOU010000016">
    <property type="protein sequence ID" value="MDJ1505366.1"/>
    <property type="molecule type" value="Genomic_DNA"/>
</dbReference>
<accession>A0AAE3UIG9</accession>
<keyword evidence="2" id="KW-0238">DNA-binding</keyword>
<dbReference type="SUPFAM" id="SSF46689">
    <property type="entry name" value="Homeodomain-like"/>
    <property type="match status" value="1"/>
</dbReference>
<dbReference type="SUPFAM" id="SSF51215">
    <property type="entry name" value="Regulatory protein AraC"/>
    <property type="match status" value="1"/>
</dbReference>
<evidence type="ECO:0000256" key="3">
    <source>
        <dbReference type="ARBA" id="ARBA00023163"/>
    </source>
</evidence>
<sequence>MLSQSVHTLVNQQNGNLSFKIFEFDNTSYFDHIQRNNYFTLILITSGDGIAKVDFCEYVFGADTLFAFYPYQPFMISTKAPLKGFSIQFHHDFFCIYRHHKEIATNGILFNNIYQQPFIQLQESSRKTLLNIIGEIIEELKVEGIQRDEVIVSYLKIFLVLATRIKLEQQPVQEDDAANGRQVFIVQSLRDAIEENFRIKHSASDYAALLNVTPTTLARITKIHFNKTLSDLINERIIIEAKRELYLTGKTIKEIAYELGYEDEYYFSRFFKGKTDVSPQLYRDTVGFNKGGS</sequence>
<dbReference type="Pfam" id="PF12833">
    <property type="entry name" value="HTH_18"/>
    <property type="match status" value="1"/>
</dbReference>
<dbReference type="PROSITE" id="PS01124">
    <property type="entry name" value="HTH_ARAC_FAMILY_2"/>
    <property type="match status" value="1"/>
</dbReference>
<keyword evidence="6" id="KW-1185">Reference proteome</keyword>
<proteinExistence type="predicted"/>
<protein>
    <submittedName>
        <fullName evidence="5">AraC family transcriptional regulator</fullName>
    </submittedName>
</protein>
<reference evidence="5" key="1">
    <citation type="submission" date="2023-05" db="EMBL/GenBank/DDBJ databases">
        <authorList>
            <person name="Zhang X."/>
        </authorList>
    </citation>
    <scope>NUCLEOTIDE SEQUENCE</scope>
    <source>
        <strain evidence="5">BD1B2-1</strain>
    </source>
</reference>